<dbReference type="InterPro" id="IPR035979">
    <property type="entry name" value="RBD_domain_sf"/>
</dbReference>
<feature type="region of interest" description="Disordered" evidence="3">
    <location>
        <begin position="362"/>
        <end position="424"/>
    </location>
</feature>
<keyword evidence="7" id="KW-1185">Reference proteome</keyword>
<dbReference type="CDD" id="cd00780">
    <property type="entry name" value="NTF2"/>
    <property type="match status" value="1"/>
</dbReference>
<dbReference type="InterPro" id="IPR012677">
    <property type="entry name" value="Nucleotide-bd_a/b_plait_sf"/>
</dbReference>
<dbReference type="InterPro" id="IPR018222">
    <property type="entry name" value="Nuclear_transport_factor_2_euk"/>
</dbReference>
<dbReference type="Proteomes" id="UP001293593">
    <property type="component" value="Unassembled WGS sequence"/>
</dbReference>
<organism evidence="6 7">
    <name type="scientific">Acacia crassicarpa</name>
    <name type="common">northern wattle</name>
    <dbReference type="NCBI Taxonomy" id="499986"/>
    <lineage>
        <taxon>Eukaryota</taxon>
        <taxon>Viridiplantae</taxon>
        <taxon>Streptophyta</taxon>
        <taxon>Embryophyta</taxon>
        <taxon>Tracheophyta</taxon>
        <taxon>Spermatophyta</taxon>
        <taxon>Magnoliopsida</taxon>
        <taxon>eudicotyledons</taxon>
        <taxon>Gunneridae</taxon>
        <taxon>Pentapetalae</taxon>
        <taxon>rosids</taxon>
        <taxon>fabids</taxon>
        <taxon>Fabales</taxon>
        <taxon>Fabaceae</taxon>
        <taxon>Caesalpinioideae</taxon>
        <taxon>mimosoid clade</taxon>
        <taxon>Acacieae</taxon>
        <taxon>Acacia</taxon>
    </lineage>
</organism>
<dbReference type="AlphaFoldDB" id="A0AAE1KAA6"/>
<dbReference type="InterPro" id="IPR002075">
    <property type="entry name" value="NTF2_dom"/>
</dbReference>
<proteinExistence type="predicted"/>
<accession>A0AAE1KAA6</accession>
<feature type="domain" description="RRM" evidence="4">
    <location>
        <begin position="289"/>
        <end position="364"/>
    </location>
</feature>
<dbReference type="PANTHER" id="PTHR10693:SF20">
    <property type="entry name" value="AT27578P"/>
    <property type="match status" value="1"/>
</dbReference>
<dbReference type="SUPFAM" id="SSF54427">
    <property type="entry name" value="NTF2-like"/>
    <property type="match status" value="1"/>
</dbReference>
<evidence type="ECO:0000256" key="3">
    <source>
        <dbReference type="SAM" id="MobiDB-lite"/>
    </source>
</evidence>
<dbReference type="SMART" id="SM00360">
    <property type="entry name" value="RRM"/>
    <property type="match status" value="1"/>
</dbReference>
<evidence type="ECO:0000313" key="6">
    <source>
        <dbReference type="EMBL" id="KAK4268250.1"/>
    </source>
</evidence>
<feature type="compositionally biased region" description="Low complexity" evidence="3">
    <location>
        <begin position="401"/>
        <end position="424"/>
    </location>
</feature>
<dbReference type="CDD" id="cd00590">
    <property type="entry name" value="RRM_SF"/>
    <property type="match status" value="1"/>
</dbReference>
<dbReference type="PROSITE" id="PS50102">
    <property type="entry name" value="RRM"/>
    <property type="match status" value="1"/>
</dbReference>
<dbReference type="InterPro" id="IPR032710">
    <property type="entry name" value="NTF2-like_dom_sf"/>
</dbReference>
<evidence type="ECO:0000313" key="7">
    <source>
        <dbReference type="Proteomes" id="UP001293593"/>
    </source>
</evidence>
<dbReference type="GO" id="GO:0005829">
    <property type="term" value="C:cytosol"/>
    <property type="evidence" value="ECO:0007669"/>
    <property type="project" value="TreeGrafter"/>
</dbReference>
<dbReference type="SUPFAM" id="SSF54928">
    <property type="entry name" value="RNA-binding domain, RBD"/>
    <property type="match status" value="1"/>
</dbReference>
<evidence type="ECO:0000256" key="2">
    <source>
        <dbReference type="PROSITE-ProRule" id="PRU00176"/>
    </source>
</evidence>
<dbReference type="Gene3D" id="3.10.450.50">
    <property type="match status" value="1"/>
</dbReference>
<feature type="domain" description="NTF2" evidence="5">
    <location>
        <begin position="19"/>
        <end position="133"/>
    </location>
</feature>
<dbReference type="PANTHER" id="PTHR10693">
    <property type="entry name" value="RAS GTPASE-ACTIVATING PROTEIN-BINDING PROTEIN"/>
    <property type="match status" value="1"/>
</dbReference>
<dbReference type="Pfam" id="PF02136">
    <property type="entry name" value="NTF2"/>
    <property type="match status" value="1"/>
</dbReference>
<dbReference type="PROSITE" id="PS50177">
    <property type="entry name" value="NTF2_DOMAIN"/>
    <property type="match status" value="1"/>
</dbReference>
<evidence type="ECO:0000256" key="1">
    <source>
        <dbReference type="ARBA" id="ARBA00022884"/>
    </source>
</evidence>
<dbReference type="EMBL" id="JAWXYG010000007">
    <property type="protein sequence ID" value="KAK4268250.1"/>
    <property type="molecule type" value="Genomic_DNA"/>
</dbReference>
<dbReference type="FunFam" id="3.10.450.50:FF:000003">
    <property type="entry name" value="Nuclear transport factor 2 family protein"/>
    <property type="match status" value="1"/>
</dbReference>
<dbReference type="InterPro" id="IPR039539">
    <property type="entry name" value="Ras_GTPase_bind_prot"/>
</dbReference>
<dbReference type="InterPro" id="IPR000504">
    <property type="entry name" value="RRM_dom"/>
</dbReference>
<evidence type="ECO:0008006" key="8">
    <source>
        <dbReference type="Google" id="ProtNLM"/>
    </source>
</evidence>
<gene>
    <name evidence="6" type="ORF">QN277_024932</name>
</gene>
<dbReference type="Pfam" id="PF00076">
    <property type="entry name" value="RRM_1"/>
    <property type="match status" value="1"/>
</dbReference>
<comment type="caution">
    <text evidence="6">The sequence shown here is derived from an EMBL/GenBank/DDBJ whole genome shotgun (WGS) entry which is preliminary data.</text>
</comment>
<evidence type="ECO:0000259" key="4">
    <source>
        <dbReference type="PROSITE" id="PS50102"/>
    </source>
</evidence>
<reference evidence="6" key="1">
    <citation type="submission" date="2023-10" db="EMBL/GenBank/DDBJ databases">
        <title>Chromosome-level genome of the transformable northern wattle, Acacia crassicarpa.</title>
        <authorList>
            <person name="Massaro I."/>
            <person name="Sinha N.R."/>
            <person name="Poethig S."/>
            <person name="Leichty A.R."/>
        </authorList>
    </citation>
    <scope>NUCLEOTIDE SEQUENCE</scope>
    <source>
        <strain evidence="6">Acra3RX</strain>
        <tissue evidence="6">Leaf</tissue>
    </source>
</reference>
<keyword evidence="1 2" id="KW-0694">RNA-binding</keyword>
<dbReference type="Gene3D" id="3.30.70.330">
    <property type="match status" value="1"/>
</dbReference>
<dbReference type="GO" id="GO:0003729">
    <property type="term" value="F:mRNA binding"/>
    <property type="evidence" value="ECO:0007669"/>
    <property type="project" value="TreeGrafter"/>
</dbReference>
<evidence type="ECO:0000259" key="5">
    <source>
        <dbReference type="PROSITE" id="PS50177"/>
    </source>
</evidence>
<sequence>MASSEQLAPAQNHPEAHIVGNAFVQQYYHMLHESPELVYKFYQDVSKLGRPEKDGLMGITTTMQDINEKILSLDEFVAEIISVDAQESYGGGVIVLVTGFMVGKDCKRQKFSQCFFLAPQEKGYFVLNDVFRYVNDNENQNTIHDAEAPASPDNECSLQQTHASEHIVLPAEDVNGEEAYNPENGQALIEEEEAPVPEVVDEIPDDSLVVAGSTSIIEEVPKKSYASIVMKESAASSPLATPTSVRSAPKSLDQHVVAPPLAPSVSEMNGSHTTIAEVGNNQETEAEGYSIFVKSLPPSATPSLLESEFKKFGPIKHDGIQVRSQRGFCFGFVEFEVASAVQSALEASPVFIGGRKVFVEEKRSTNRGNSRPRFSSGGRGVGYKNDGGRGRGNHGNGRNYGRGDFNRGESGYRNGNRGGYYNRGNNGYQRVDHIGNNGGRVNRNGGLAINSMAKATSVAASA</sequence>
<protein>
    <recommendedName>
        <fullName evidence="8">G3BP-like protein</fullName>
    </recommendedName>
</protein>
<name>A0AAE1KAA6_9FABA</name>
<dbReference type="GO" id="GO:1990904">
    <property type="term" value="C:ribonucleoprotein complex"/>
    <property type="evidence" value="ECO:0007669"/>
    <property type="project" value="TreeGrafter"/>
</dbReference>